<dbReference type="STRING" id="425400.LS65_02270"/>
<reference evidence="2 3" key="1">
    <citation type="journal article" date="2014" name="Genome Announc.">
        <title>Draft genome sequences of eight enterohepatic helicobacter species isolated from both laboratory and wild rodents.</title>
        <authorList>
            <person name="Sheh A."/>
            <person name="Shen Z."/>
            <person name="Fox J.G."/>
        </authorList>
    </citation>
    <scope>NUCLEOTIDE SEQUENCE [LARGE SCALE GENOMIC DNA]</scope>
    <source>
        <strain evidence="2 3">MIT 01-6451</strain>
    </source>
</reference>
<feature type="domain" description="Putative Se/S carrier protein-like" evidence="1">
    <location>
        <begin position="9"/>
        <end position="61"/>
    </location>
</feature>
<evidence type="ECO:0000259" key="1">
    <source>
        <dbReference type="Pfam" id="PF11823"/>
    </source>
</evidence>
<protein>
    <submittedName>
        <fullName evidence="2">DUF3343 domain-containing protein</fullName>
    </submittedName>
</protein>
<dbReference type="GeneID" id="82322088"/>
<proteinExistence type="predicted"/>
<gene>
    <name evidence="2" type="ORF">LS65_004805</name>
</gene>
<sequence>MQDSLHCQVYLIFEDSTSAFATQRILSSPLLSEYNFSLELVPTPREYSNNCNLAVLLKWSEDSQEDNKAEFIESIHTLLAQKHIKHDIIYS</sequence>
<dbReference type="AlphaFoldDB" id="A0A4U8TSE6"/>
<dbReference type="Proteomes" id="UP000029707">
    <property type="component" value="Unassembled WGS sequence"/>
</dbReference>
<evidence type="ECO:0000313" key="3">
    <source>
        <dbReference type="Proteomes" id="UP000029707"/>
    </source>
</evidence>
<dbReference type="RefSeq" id="WP_034360963.1">
    <property type="nucleotide sequence ID" value="NZ_CAJUDB010000003.1"/>
</dbReference>
<dbReference type="InterPro" id="IPR021778">
    <property type="entry name" value="Se/S_carrier-like"/>
</dbReference>
<name>A0A4U8TSE6_9HELI</name>
<accession>A0A4U8TSE6</accession>
<dbReference type="OrthoDB" id="5329905at2"/>
<keyword evidence="3" id="KW-1185">Reference proteome</keyword>
<dbReference type="Pfam" id="PF11823">
    <property type="entry name" value="Se_S_carrier"/>
    <property type="match status" value="1"/>
</dbReference>
<evidence type="ECO:0000313" key="2">
    <source>
        <dbReference type="EMBL" id="TLE01888.1"/>
    </source>
</evidence>
<organism evidence="2 3">
    <name type="scientific">Helicobacter japonicus</name>
    <dbReference type="NCBI Taxonomy" id="425400"/>
    <lineage>
        <taxon>Bacteria</taxon>
        <taxon>Pseudomonadati</taxon>
        <taxon>Campylobacterota</taxon>
        <taxon>Epsilonproteobacteria</taxon>
        <taxon>Campylobacterales</taxon>
        <taxon>Helicobacteraceae</taxon>
        <taxon>Helicobacter</taxon>
    </lineage>
</organism>
<dbReference type="EMBL" id="JRMQ02000005">
    <property type="protein sequence ID" value="TLE01888.1"/>
    <property type="molecule type" value="Genomic_DNA"/>
</dbReference>
<comment type="caution">
    <text evidence="2">The sequence shown here is derived from an EMBL/GenBank/DDBJ whole genome shotgun (WGS) entry which is preliminary data.</text>
</comment>